<dbReference type="EMBL" id="ML210859">
    <property type="protein sequence ID" value="TFK16396.1"/>
    <property type="molecule type" value="Genomic_DNA"/>
</dbReference>
<dbReference type="Proteomes" id="UP000307440">
    <property type="component" value="Unassembled WGS sequence"/>
</dbReference>
<sequence length="257" mass="28922">MHVRTYETSENSLSTVQSNIRLCTVTVLDEYCIVSQAPGVDRRAHGERCPTQVRTYKTSENSSSTGYSNIRLYTVLDEYCIVSRTPEVDRRALLRGSPTNYSTSTGSFRERHGWIGEPIAETLQHITQQVLHRCAGARSGSESAWRTLSNACENVRNELELVEYCGWRDVLVHSTRRVLDRFADAMGGSESAWRTLSNACENMRNETRRVLHHFADAMGGSESACTRRVLLRFAGAMGGSESAWRTLPDAHENIRNE</sequence>
<protein>
    <submittedName>
        <fullName evidence="1">Uncharacterized protein</fullName>
    </submittedName>
</protein>
<accession>A0A5C3K8L8</accession>
<organism evidence="1 2">
    <name type="scientific">Coprinopsis marcescibilis</name>
    <name type="common">Agaric fungus</name>
    <name type="synonym">Psathyrella marcescibilis</name>
    <dbReference type="NCBI Taxonomy" id="230819"/>
    <lineage>
        <taxon>Eukaryota</taxon>
        <taxon>Fungi</taxon>
        <taxon>Dikarya</taxon>
        <taxon>Basidiomycota</taxon>
        <taxon>Agaricomycotina</taxon>
        <taxon>Agaricomycetes</taxon>
        <taxon>Agaricomycetidae</taxon>
        <taxon>Agaricales</taxon>
        <taxon>Agaricineae</taxon>
        <taxon>Psathyrellaceae</taxon>
        <taxon>Coprinopsis</taxon>
    </lineage>
</organism>
<reference evidence="1 2" key="1">
    <citation type="journal article" date="2019" name="Nat. Ecol. Evol.">
        <title>Megaphylogeny resolves global patterns of mushroom evolution.</title>
        <authorList>
            <person name="Varga T."/>
            <person name="Krizsan K."/>
            <person name="Foldi C."/>
            <person name="Dima B."/>
            <person name="Sanchez-Garcia M."/>
            <person name="Sanchez-Ramirez S."/>
            <person name="Szollosi G.J."/>
            <person name="Szarkandi J.G."/>
            <person name="Papp V."/>
            <person name="Albert L."/>
            <person name="Andreopoulos W."/>
            <person name="Angelini C."/>
            <person name="Antonin V."/>
            <person name="Barry K.W."/>
            <person name="Bougher N.L."/>
            <person name="Buchanan P."/>
            <person name="Buyck B."/>
            <person name="Bense V."/>
            <person name="Catcheside P."/>
            <person name="Chovatia M."/>
            <person name="Cooper J."/>
            <person name="Damon W."/>
            <person name="Desjardin D."/>
            <person name="Finy P."/>
            <person name="Geml J."/>
            <person name="Haridas S."/>
            <person name="Hughes K."/>
            <person name="Justo A."/>
            <person name="Karasinski D."/>
            <person name="Kautmanova I."/>
            <person name="Kiss B."/>
            <person name="Kocsube S."/>
            <person name="Kotiranta H."/>
            <person name="LaButti K.M."/>
            <person name="Lechner B.E."/>
            <person name="Liimatainen K."/>
            <person name="Lipzen A."/>
            <person name="Lukacs Z."/>
            <person name="Mihaltcheva S."/>
            <person name="Morgado L.N."/>
            <person name="Niskanen T."/>
            <person name="Noordeloos M.E."/>
            <person name="Ohm R.A."/>
            <person name="Ortiz-Santana B."/>
            <person name="Ovrebo C."/>
            <person name="Racz N."/>
            <person name="Riley R."/>
            <person name="Savchenko A."/>
            <person name="Shiryaev A."/>
            <person name="Soop K."/>
            <person name="Spirin V."/>
            <person name="Szebenyi C."/>
            <person name="Tomsovsky M."/>
            <person name="Tulloss R.E."/>
            <person name="Uehling J."/>
            <person name="Grigoriev I.V."/>
            <person name="Vagvolgyi C."/>
            <person name="Papp T."/>
            <person name="Martin F.M."/>
            <person name="Miettinen O."/>
            <person name="Hibbett D.S."/>
            <person name="Nagy L.G."/>
        </authorList>
    </citation>
    <scope>NUCLEOTIDE SEQUENCE [LARGE SCALE GENOMIC DNA]</scope>
    <source>
        <strain evidence="1 2">CBS 121175</strain>
    </source>
</reference>
<keyword evidence="2" id="KW-1185">Reference proteome</keyword>
<proteinExistence type="predicted"/>
<evidence type="ECO:0000313" key="1">
    <source>
        <dbReference type="EMBL" id="TFK16396.1"/>
    </source>
</evidence>
<name>A0A5C3K8L8_COPMA</name>
<evidence type="ECO:0000313" key="2">
    <source>
        <dbReference type="Proteomes" id="UP000307440"/>
    </source>
</evidence>
<dbReference type="AlphaFoldDB" id="A0A5C3K8L8"/>
<gene>
    <name evidence="1" type="ORF">FA15DRAFT_662194</name>
</gene>